<organism evidence="7 8">
    <name type="scientific">Nocardia panacis</name>
    <dbReference type="NCBI Taxonomy" id="2340916"/>
    <lineage>
        <taxon>Bacteria</taxon>
        <taxon>Bacillati</taxon>
        <taxon>Actinomycetota</taxon>
        <taxon>Actinomycetes</taxon>
        <taxon>Mycobacteriales</taxon>
        <taxon>Nocardiaceae</taxon>
        <taxon>Nocardia</taxon>
    </lineage>
</organism>
<dbReference type="OrthoDB" id="6636843at2"/>
<reference evidence="7 8" key="1">
    <citation type="submission" date="2018-09" db="EMBL/GenBank/DDBJ databases">
        <title>YIM PH21274 draft genome.</title>
        <authorList>
            <person name="Miao C."/>
        </authorList>
    </citation>
    <scope>NUCLEOTIDE SEQUENCE [LARGE SCALE GENOMIC DNA]</scope>
    <source>
        <strain evidence="7 8">YIM PH 21724</strain>
    </source>
</reference>
<feature type="binding site" evidence="5">
    <location>
        <position position="189"/>
    </location>
    <ligand>
        <name>Fe cation</name>
        <dbReference type="ChEBI" id="CHEBI:24875"/>
        <note>catalytic</note>
    </ligand>
</feature>
<dbReference type="GO" id="GO:0046872">
    <property type="term" value="F:metal ion binding"/>
    <property type="evidence" value="ECO:0007669"/>
    <property type="project" value="UniProtKB-KW"/>
</dbReference>
<name>A0A3A4KD43_9NOCA</name>
<evidence type="ECO:0000313" key="7">
    <source>
        <dbReference type="EMBL" id="RJO78373.1"/>
    </source>
</evidence>
<feature type="binding site" evidence="5">
    <location>
        <position position="141"/>
    </location>
    <ligand>
        <name>Fe cation</name>
        <dbReference type="ChEBI" id="CHEBI:24875"/>
        <note>catalytic</note>
    </ligand>
</feature>
<evidence type="ECO:0000256" key="6">
    <source>
        <dbReference type="RuleBase" id="RU364048"/>
    </source>
</evidence>
<keyword evidence="6 7" id="KW-0223">Dioxygenase</keyword>
<dbReference type="GO" id="GO:0010436">
    <property type="term" value="F:carotenoid dioxygenase activity"/>
    <property type="evidence" value="ECO:0007669"/>
    <property type="project" value="TreeGrafter"/>
</dbReference>
<feature type="binding site" evidence="5">
    <location>
        <position position="252"/>
    </location>
    <ligand>
        <name>Fe cation</name>
        <dbReference type="ChEBI" id="CHEBI:24875"/>
        <note>catalytic</note>
    </ligand>
</feature>
<evidence type="ECO:0000256" key="4">
    <source>
        <dbReference type="ARBA" id="ARBA00023004"/>
    </source>
</evidence>
<dbReference type="AlphaFoldDB" id="A0A3A4KD43"/>
<comment type="caution">
    <text evidence="7">The sequence shown here is derived from an EMBL/GenBank/DDBJ whole genome shotgun (WGS) entry which is preliminary data.</text>
</comment>
<dbReference type="Proteomes" id="UP000266677">
    <property type="component" value="Unassembled WGS sequence"/>
</dbReference>
<dbReference type="Pfam" id="PF03055">
    <property type="entry name" value="RPE65"/>
    <property type="match status" value="1"/>
</dbReference>
<dbReference type="EMBL" id="QZFU01000013">
    <property type="protein sequence ID" value="RJO78373.1"/>
    <property type="molecule type" value="Genomic_DNA"/>
</dbReference>
<evidence type="ECO:0000256" key="3">
    <source>
        <dbReference type="ARBA" id="ARBA00023002"/>
    </source>
</evidence>
<dbReference type="RefSeq" id="WP_120038690.1">
    <property type="nucleotide sequence ID" value="NZ_QZFU01000013.1"/>
</dbReference>
<protein>
    <recommendedName>
        <fullName evidence="6">Dioxygenase</fullName>
        <ecNumber evidence="6">1.13.11.-</ecNumber>
    </recommendedName>
</protein>
<comment type="cofactor">
    <cofactor evidence="5 6">
        <name>Fe(2+)</name>
        <dbReference type="ChEBI" id="CHEBI:29033"/>
    </cofactor>
    <text evidence="5 6">Binds 1 Fe(2+) ion per subunit.</text>
</comment>
<keyword evidence="3 6" id="KW-0560">Oxidoreductase</keyword>
<gene>
    <name evidence="7" type="ORF">D5S18_05570</name>
</gene>
<evidence type="ECO:0000256" key="2">
    <source>
        <dbReference type="ARBA" id="ARBA00022723"/>
    </source>
</evidence>
<keyword evidence="8" id="KW-1185">Reference proteome</keyword>
<evidence type="ECO:0000256" key="1">
    <source>
        <dbReference type="ARBA" id="ARBA00006787"/>
    </source>
</evidence>
<evidence type="ECO:0000256" key="5">
    <source>
        <dbReference type="PIRSR" id="PIRSR604294-1"/>
    </source>
</evidence>
<dbReference type="PANTHER" id="PTHR10543">
    <property type="entry name" value="BETA-CAROTENE DIOXYGENASE"/>
    <property type="match status" value="1"/>
</dbReference>
<dbReference type="EC" id="1.13.11.-" evidence="6"/>
<dbReference type="GO" id="GO:0016121">
    <property type="term" value="P:carotene catabolic process"/>
    <property type="evidence" value="ECO:0007669"/>
    <property type="project" value="TreeGrafter"/>
</dbReference>
<proteinExistence type="inferred from homology"/>
<sequence length="429" mass="47132">MSYLTPVPDEITAFDLPVTGTLPTELNGRYVRNGPNPRPGEKSAHVFIGHGMLHGIRLRNGRAEWYRNRWVRTGMFVGHPSRRPGGNRDLAAVSANTHIIEHAGRLMALVETGLPHGITPDLDTIGPEDFDGRLTTAMTAHPKRDPGTGDLHFFGYAPQPPHLTYHRLDATGKLVYSREIAGPGATMMHDFAITERHVVWLDLPVVFRPHLVGKTMPYQWDDDYGARLGLMRHDLPYAPVRWVDIDPCFVFHIGNAHEDAAGRVILDAVRYGPAEFAALWRTTSGTPDAEGVGRLHRWILDPAGATEVSLDDRAVEFPTLDDTRIGRPARYLYTTDDSAIIKYDLTGGSAVHRLPPKTYIGEAVFVPAIPGPRLEDDGWLLAITTRHDGSASQLLVLDASNPAAPPVAAVDLPRGVPAGFHGSWIPDEC</sequence>
<accession>A0A3A4KD43</accession>
<keyword evidence="2 5" id="KW-0479">Metal-binding</keyword>
<keyword evidence="4 5" id="KW-0408">Iron</keyword>
<evidence type="ECO:0000313" key="8">
    <source>
        <dbReference type="Proteomes" id="UP000266677"/>
    </source>
</evidence>
<comment type="similarity">
    <text evidence="1 6">Belongs to the carotenoid oxygenase family.</text>
</comment>
<feature type="binding site" evidence="5">
    <location>
        <position position="421"/>
    </location>
    <ligand>
        <name>Fe cation</name>
        <dbReference type="ChEBI" id="CHEBI:24875"/>
        <note>catalytic</note>
    </ligand>
</feature>
<dbReference type="InterPro" id="IPR004294">
    <property type="entry name" value="Carotenoid_Oase"/>
</dbReference>
<dbReference type="PANTHER" id="PTHR10543:SF89">
    <property type="entry name" value="CAROTENOID 9,10(9',10')-CLEAVAGE DIOXYGENASE 1"/>
    <property type="match status" value="1"/>
</dbReference>